<evidence type="ECO:0000256" key="3">
    <source>
        <dbReference type="SAM" id="SignalP"/>
    </source>
</evidence>
<dbReference type="AlphaFoldDB" id="A0A168KY81"/>
<keyword evidence="2" id="KW-0812">Transmembrane</keyword>
<feature type="compositionally biased region" description="Polar residues" evidence="1">
    <location>
        <begin position="294"/>
        <end position="303"/>
    </location>
</feature>
<evidence type="ECO:0000256" key="1">
    <source>
        <dbReference type="SAM" id="MobiDB-lite"/>
    </source>
</evidence>
<evidence type="ECO:0008006" key="6">
    <source>
        <dbReference type="Google" id="ProtNLM"/>
    </source>
</evidence>
<proteinExistence type="predicted"/>
<gene>
    <name evidence="4" type="primary">ABSGL_01010.1 scaffold 1160</name>
</gene>
<dbReference type="OrthoDB" id="2262177at2759"/>
<protein>
    <recommendedName>
        <fullName evidence="6">MARVEL domain-containing protein</fullName>
    </recommendedName>
</protein>
<dbReference type="EMBL" id="LT550462">
    <property type="protein sequence ID" value="SAL95669.1"/>
    <property type="molecule type" value="Genomic_DNA"/>
</dbReference>
<feature type="region of interest" description="Disordered" evidence="1">
    <location>
        <begin position="249"/>
        <end position="303"/>
    </location>
</feature>
<dbReference type="InParanoid" id="A0A168KY81"/>
<feature type="transmembrane region" description="Helical" evidence="2">
    <location>
        <begin position="71"/>
        <end position="89"/>
    </location>
</feature>
<evidence type="ECO:0000313" key="5">
    <source>
        <dbReference type="Proteomes" id="UP000078561"/>
    </source>
</evidence>
<reference evidence="4" key="1">
    <citation type="submission" date="2016-04" db="EMBL/GenBank/DDBJ databases">
        <authorList>
            <person name="Evans L.H."/>
            <person name="Alamgir A."/>
            <person name="Owens N."/>
            <person name="Weber N.D."/>
            <person name="Virtaneva K."/>
            <person name="Barbian K."/>
            <person name="Babar A."/>
            <person name="Rosenke K."/>
        </authorList>
    </citation>
    <scope>NUCLEOTIDE SEQUENCE [LARGE SCALE GENOMIC DNA]</scope>
    <source>
        <strain evidence="4">CBS 101.48</strain>
    </source>
</reference>
<evidence type="ECO:0000313" key="4">
    <source>
        <dbReference type="EMBL" id="SAL95669.1"/>
    </source>
</evidence>
<keyword evidence="3" id="KW-0732">Signal</keyword>
<feature type="transmembrane region" description="Helical" evidence="2">
    <location>
        <begin position="134"/>
        <end position="154"/>
    </location>
</feature>
<feature type="chain" id="PRO_5007898627" description="MARVEL domain-containing protein" evidence="3">
    <location>
        <begin position="25"/>
        <end position="303"/>
    </location>
</feature>
<keyword evidence="2" id="KW-0472">Membrane</keyword>
<dbReference type="PROSITE" id="PS51257">
    <property type="entry name" value="PROKAR_LIPOPROTEIN"/>
    <property type="match status" value="1"/>
</dbReference>
<name>A0A168KY81_ABSGL</name>
<evidence type="ECO:0000256" key="2">
    <source>
        <dbReference type="SAM" id="Phobius"/>
    </source>
</evidence>
<sequence length="303" mass="33507">MGIRVFWLTLLRILLVIISAGTLACHIGNKEWWPKNYAYILYFVGPGVSILSSLGLVLLTITVHSVHGDRVLGPLNLALMIATVVIGTLKSGPVPWQPPSNAPSLPDTIGFQSSCSTFRTDLPLYQRCWLSNGMWLGSIVTGALWLLLVLYVFIQRSSDIYHDDDAYEVYDFKNGSNDGAMGMAVTSPSSIKSPPPPPHAQPTTFDPHSTYYDPGYSQHQQYDAYGQQHLQQQPYDVYGQQHYDGGNHQYYVPALAGPPSTTTPTDVSSHQYYPHDDTTHIIGHHPPSPPSTTKSNQVPHAYD</sequence>
<dbReference type="Proteomes" id="UP000078561">
    <property type="component" value="Unassembled WGS sequence"/>
</dbReference>
<keyword evidence="2" id="KW-1133">Transmembrane helix</keyword>
<accession>A0A168KY81</accession>
<organism evidence="4">
    <name type="scientific">Absidia glauca</name>
    <name type="common">Pin mould</name>
    <dbReference type="NCBI Taxonomy" id="4829"/>
    <lineage>
        <taxon>Eukaryota</taxon>
        <taxon>Fungi</taxon>
        <taxon>Fungi incertae sedis</taxon>
        <taxon>Mucoromycota</taxon>
        <taxon>Mucoromycotina</taxon>
        <taxon>Mucoromycetes</taxon>
        <taxon>Mucorales</taxon>
        <taxon>Cunninghamellaceae</taxon>
        <taxon>Absidia</taxon>
    </lineage>
</organism>
<feature type="transmembrane region" description="Helical" evidence="2">
    <location>
        <begin position="40"/>
        <end position="59"/>
    </location>
</feature>
<feature type="compositionally biased region" description="Low complexity" evidence="1">
    <location>
        <begin position="258"/>
        <end position="269"/>
    </location>
</feature>
<feature type="region of interest" description="Disordered" evidence="1">
    <location>
        <begin position="181"/>
        <end position="217"/>
    </location>
</feature>
<keyword evidence="5" id="KW-1185">Reference proteome</keyword>
<feature type="signal peptide" evidence="3">
    <location>
        <begin position="1"/>
        <end position="24"/>
    </location>
</feature>